<dbReference type="RefSeq" id="WP_089065467.1">
    <property type="nucleotide sequence ID" value="NZ_CP022316.1"/>
</dbReference>
<dbReference type="Proteomes" id="UP000198398">
    <property type="component" value="Chromosome"/>
</dbReference>
<accession>A0A220UE91</accession>
<dbReference type="InterPro" id="IPR052369">
    <property type="entry name" value="UG_Glycosaminoglycan_Hydrolase"/>
</dbReference>
<protein>
    <submittedName>
        <fullName evidence="4">Glycosyl hydrolase</fullName>
    </submittedName>
</protein>
<evidence type="ECO:0000313" key="4">
    <source>
        <dbReference type="EMBL" id="ASK66226.1"/>
    </source>
</evidence>
<keyword evidence="5" id="KW-1185">Reference proteome</keyword>
<comment type="similarity">
    <text evidence="2">Belongs to the glycosyl hydrolase 88 family.</text>
</comment>
<organism evidence="4 5">
    <name type="scientific">Brachybacterium avium</name>
    <dbReference type="NCBI Taxonomy" id="2017485"/>
    <lineage>
        <taxon>Bacteria</taxon>
        <taxon>Bacillati</taxon>
        <taxon>Actinomycetota</taxon>
        <taxon>Actinomycetes</taxon>
        <taxon>Micrococcales</taxon>
        <taxon>Dermabacteraceae</taxon>
        <taxon>Brachybacterium</taxon>
    </lineage>
</organism>
<dbReference type="AlphaFoldDB" id="A0A220UE91"/>
<dbReference type="GO" id="GO:0052757">
    <property type="term" value="F:chondroitin hydrolase activity"/>
    <property type="evidence" value="ECO:0007669"/>
    <property type="project" value="TreeGrafter"/>
</dbReference>
<name>A0A220UE91_9MICO</name>
<gene>
    <name evidence="4" type="ORF">CFK39_10815</name>
</gene>
<evidence type="ECO:0000313" key="5">
    <source>
        <dbReference type="Proteomes" id="UP000198398"/>
    </source>
</evidence>
<evidence type="ECO:0000256" key="3">
    <source>
        <dbReference type="SAM" id="MobiDB-lite"/>
    </source>
</evidence>
<evidence type="ECO:0000256" key="2">
    <source>
        <dbReference type="ARBA" id="ARBA00038358"/>
    </source>
</evidence>
<dbReference type="PANTHER" id="PTHR36845:SF1">
    <property type="entry name" value="HYDROLASE, PUTATIVE (AFU_ORTHOLOGUE AFUA_7G05090)-RELATED"/>
    <property type="match status" value="1"/>
</dbReference>
<dbReference type="OrthoDB" id="428577at2"/>
<dbReference type="PANTHER" id="PTHR36845">
    <property type="entry name" value="HYDROLASE, PUTATIVE (AFU_ORTHOLOGUE AFUA_7G05090)-RELATED"/>
    <property type="match status" value="1"/>
</dbReference>
<dbReference type="GO" id="GO:0000272">
    <property type="term" value="P:polysaccharide catabolic process"/>
    <property type="evidence" value="ECO:0007669"/>
    <property type="project" value="TreeGrafter"/>
</dbReference>
<dbReference type="SUPFAM" id="SSF48208">
    <property type="entry name" value="Six-hairpin glycosidases"/>
    <property type="match status" value="1"/>
</dbReference>
<keyword evidence="1 4" id="KW-0378">Hydrolase</keyword>
<dbReference type="Gene3D" id="1.50.10.10">
    <property type="match status" value="1"/>
</dbReference>
<proteinExistence type="inferred from homology"/>
<dbReference type="KEGG" id="brv:CFK39_10815"/>
<evidence type="ECO:0000256" key="1">
    <source>
        <dbReference type="ARBA" id="ARBA00022801"/>
    </source>
</evidence>
<dbReference type="EMBL" id="CP022316">
    <property type="protein sequence ID" value="ASK66226.1"/>
    <property type="molecule type" value="Genomic_DNA"/>
</dbReference>
<dbReference type="InterPro" id="IPR012341">
    <property type="entry name" value="6hp_glycosidase-like_sf"/>
</dbReference>
<feature type="region of interest" description="Disordered" evidence="3">
    <location>
        <begin position="1"/>
        <end position="23"/>
    </location>
</feature>
<sequence>MSAHPAAGPTNLQTPAAPAGLDGEGDEIYREAFDVARVQVRRLLVAHPGAFPTYTDGGAWHLGDDPWAPTWSAGFLTGMLWMFSDRDPTGWWREQAEAYSELLEHRKHDTGTHDIGFLFTPSWGRWHARSPSRRTREVLIAAGRTMGGRFNPHGRYLSTWVDPGSTFIDVMMNIAIIYQAAALSGDTSLAEIATSHARTSRRFLVRGDGTSVHEGWFDPETGIFERAATHQGCRADSSWVRGHAWAIYGFTDAFTWSGETAFLDTARLLADTYIDRSGDLLVPPNDWEDPQPPLPYESSAGAIAAAGLLRLADVDPTHLSRADSERYRTFARQVVAELSGPTFLARPGSDWEGVLRHGTYHYNNGVGVDESVMWGEHYYVEALHHILQSSTS</sequence>
<dbReference type="InterPro" id="IPR008928">
    <property type="entry name" value="6-hairpin_glycosidase_sf"/>
</dbReference>
<reference evidence="5" key="1">
    <citation type="submission" date="2017-07" db="EMBL/GenBank/DDBJ databases">
        <title>Brachybacterium sp. VR2415.</title>
        <authorList>
            <person name="Tak E.J."/>
            <person name="Bae J.-W."/>
        </authorList>
    </citation>
    <scope>NUCLEOTIDE SEQUENCE [LARGE SCALE GENOMIC DNA]</scope>
    <source>
        <strain evidence="5">VR2415</strain>
    </source>
</reference>